<dbReference type="CDD" id="cd14791">
    <property type="entry name" value="GH36"/>
    <property type="match status" value="1"/>
</dbReference>
<dbReference type="Proteomes" id="UP000051804">
    <property type="component" value="Unassembled WGS sequence"/>
</dbReference>
<evidence type="ECO:0000313" key="9">
    <source>
        <dbReference type="EMBL" id="KRK70990.1"/>
    </source>
</evidence>
<evidence type="ECO:0000256" key="5">
    <source>
        <dbReference type="PIRNR" id="PIRNR005536"/>
    </source>
</evidence>
<dbReference type="InterPro" id="IPR002252">
    <property type="entry name" value="Glyco_hydro_36"/>
</dbReference>
<evidence type="ECO:0000313" key="10">
    <source>
        <dbReference type="Proteomes" id="UP000051804"/>
    </source>
</evidence>
<comment type="caution">
    <text evidence="9">The sequence shown here is derived from an EMBL/GenBank/DDBJ whole genome shotgun (WGS) entry which is preliminary data.</text>
</comment>
<dbReference type="STRING" id="1291734.FD02_GL000172"/>
<dbReference type="AlphaFoldDB" id="A0A0R1JIB4"/>
<dbReference type="InterPro" id="IPR013780">
    <property type="entry name" value="Glyco_hydro_b"/>
</dbReference>
<evidence type="ECO:0000256" key="3">
    <source>
        <dbReference type="ARBA" id="ARBA00022801"/>
    </source>
</evidence>
<evidence type="ECO:0000256" key="1">
    <source>
        <dbReference type="ARBA" id="ARBA00001255"/>
    </source>
</evidence>
<dbReference type="OrthoDB" id="9758822at2"/>
<dbReference type="Pfam" id="PF16874">
    <property type="entry name" value="Glyco_hydro_36C"/>
    <property type="match status" value="1"/>
</dbReference>
<gene>
    <name evidence="9" type="ORF">FD02_GL000172</name>
</gene>
<dbReference type="InterPro" id="IPR013785">
    <property type="entry name" value="Aldolase_TIM"/>
</dbReference>
<feature type="domain" description="Glycosyl hydrolase family 36 C-terminal" evidence="7">
    <location>
        <begin position="645"/>
        <end position="720"/>
    </location>
</feature>
<dbReference type="FunFam" id="3.20.20.70:FF:000118">
    <property type="entry name" value="Alpha-galactosidase"/>
    <property type="match status" value="1"/>
</dbReference>
<reference evidence="9 10" key="1">
    <citation type="journal article" date="2015" name="Genome Announc.">
        <title>Expanding the biotechnology potential of lactobacilli through comparative genomics of 213 strains and associated genera.</title>
        <authorList>
            <person name="Sun Z."/>
            <person name="Harris H.M."/>
            <person name="McCann A."/>
            <person name="Guo C."/>
            <person name="Argimon S."/>
            <person name="Zhang W."/>
            <person name="Yang X."/>
            <person name="Jeffery I.B."/>
            <person name="Cooney J.C."/>
            <person name="Kagawa T.F."/>
            <person name="Liu W."/>
            <person name="Song Y."/>
            <person name="Salvetti E."/>
            <person name="Wrobel A."/>
            <person name="Rasinkangas P."/>
            <person name="Parkhill J."/>
            <person name="Rea M.C."/>
            <person name="O'Sullivan O."/>
            <person name="Ritari J."/>
            <person name="Douillard F.P."/>
            <person name="Paul Ross R."/>
            <person name="Yang R."/>
            <person name="Briner A.E."/>
            <person name="Felis G.E."/>
            <person name="de Vos W.M."/>
            <person name="Barrangou R."/>
            <person name="Klaenhammer T.R."/>
            <person name="Caufield P.W."/>
            <person name="Cui Y."/>
            <person name="Zhang H."/>
            <person name="O'Toole P.W."/>
        </authorList>
    </citation>
    <scope>NUCLEOTIDE SEQUENCE [LARGE SCALE GENOMIC DNA]</scope>
    <source>
        <strain evidence="9 10">JCM 17158</strain>
    </source>
</reference>
<dbReference type="EC" id="3.2.1.22" evidence="2 5"/>
<dbReference type="Gene3D" id="2.60.40.1180">
    <property type="entry name" value="Golgi alpha-mannosidase II"/>
    <property type="match status" value="1"/>
</dbReference>
<dbReference type="InterPro" id="IPR031705">
    <property type="entry name" value="Glyco_hydro_36_C"/>
</dbReference>
<evidence type="ECO:0000256" key="6">
    <source>
        <dbReference type="PIRSR" id="PIRSR005536-1"/>
    </source>
</evidence>
<feature type="active site" description="Nucleophile" evidence="6">
    <location>
        <position position="473"/>
    </location>
</feature>
<feature type="domain" description="Glycosyl hydrolase family 36 N-terminal" evidence="8">
    <location>
        <begin position="28"/>
        <end position="280"/>
    </location>
</feature>
<dbReference type="GO" id="GO:0004557">
    <property type="term" value="F:alpha-galactosidase activity"/>
    <property type="evidence" value="ECO:0007669"/>
    <property type="project" value="UniProtKB-UniRule"/>
</dbReference>
<dbReference type="InterPro" id="IPR038417">
    <property type="entry name" value="Alpga-gal_N_sf"/>
</dbReference>
<dbReference type="InterPro" id="IPR050985">
    <property type="entry name" value="Alpha-glycosidase_related"/>
</dbReference>
<dbReference type="PANTHER" id="PTHR43053:SF3">
    <property type="entry name" value="ALPHA-GALACTOSIDASE C-RELATED"/>
    <property type="match status" value="1"/>
</dbReference>
<proteinExistence type="inferred from homology"/>
<dbReference type="Gene3D" id="2.70.98.60">
    <property type="entry name" value="alpha-galactosidase from lactobacil brevis"/>
    <property type="match status" value="1"/>
</dbReference>
<dbReference type="PANTHER" id="PTHR43053">
    <property type="entry name" value="GLYCOSIDASE FAMILY 31"/>
    <property type="match status" value="1"/>
</dbReference>
<dbReference type="InterPro" id="IPR031704">
    <property type="entry name" value="Glyco_hydro_36_N"/>
</dbReference>
<feature type="active site" description="Proton donor" evidence="6">
    <location>
        <position position="544"/>
    </location>
</feature>
<dbReference type="SUPFAM" id="SSF51445">
    <property type="entry name" value="(Trans)glycosidases"/>
    <property type="match status" value="1"/>
</dbReference>
<keyword evidence="4 5" id="KW-0326">Glycosidase</keyword>
<dbReference type="Pfam" id="PF02065">
    <property type="entry name" value="Melibiase"/>
    <property type="match status" value="1"/>
</dbReference>
<evidence type="ECO:0000256" key="2">
    <source>
        <dbReference type="ARBA" id="ARBA00012755"/>
    </source>
</evidence>
<dbReference type="EMBL" id="AZDJ01000030">
    <property type="protein sequence ID" value="KRK70990.1"/>
    <property type="molecule type" value="Genomic_DNA"/>
</dbReference>
<dbReference type="RefSeq" id="WP_056951649.1">
    <property type="nucleotide sequence ID" value="NZ_AZDJ01000030.1"/>
</dbReference>
<dbReference type="PRINTS" id="PR00743">
    <property type="entry name" value="GLHYDRLASE36"/>
</dbReference>
<dbReference type="Pfam" id="PF16875">
    <property type="entry name" value="Glyco_hydro_36N"/>
    <property type="match status" value="1"/>
</dbReference>
<name>A0A0R1JIB4_9LACO</name>
<sequence length="732" mass="81553">MISYDESTQVFHLANAAVSYLIHVLPTGNLEHVYYGPRLHQVPPLAQLTNRQWLNWTMHQDIDGEHWSNERLRQELPTAFGNDFREPALAVSRAGQPLVLQLQYQGYTTSVPADWGGLPHPRQAEEALTIQLRDADMGVAVDLTYLLYADSPVIARSYRVRNLGTTPLTLDRALSSSIDLAESQLRLLSLQGSGMAEFQPHWQSLSRGTVRVASVKGDSSCDQNPFVALAPATTTETTGRVFGQNLMYSGNFETFAQTDPYAVTRVATGINHDTFSWALAPDASFQTPVALLARSDAGLIGLSQAFSDYYRLHVMPPRFVKGPRPVLANTWEAFYMDINEQRVIDFGRDAFSLGCNLVVIDDGWFTRRHRDDAGLGDWVIDREKFPHGLRAVSDALHELGGQMGIWIEPESINPNSDLYRAHPEWVATDLKRPHSITRTQYLLDMANPAVIDDLTTKLLAVLADANADYVKWDMNRNLTEPYSHYLAAQGKMGEFYHRYMLGVYELYRRLQAAYPDVLFESCASGGDRWDAGMLYYAPQGWLSDNTDAYSRQLIQSGASYAYPPFAFGAHVSAVPNAQTGRTSPLRSRIATAMFGTFGYELDLAKLDGDAREQIKQANAWFKAHAELLRTGHFNRLGLAGEAALYAWETVAPDASAAVIGIFKPLNQIDFAYHRLRLVGLDPAAQYDCTLFGQTVTISGEVLMQVGLDLTPLNTDGTYRSDFVGEVGELVRR</sequence>
<dbReference type="PATRIC" id="fig|1291734.4.peg.180"/>
<evidence type="ECO:0000256" key="4">
    <source>
        <dbReference type="ARBA" id="ARBA00023295"/>
    </source>
</evidence>
<evidence type="ECO:0000259" key="8">
    <source>
        <dbReference type="Pfam" id="PF16875"/>
    </source>
</evidence>
<dbReference type="Gene3D" id="3.20.20.70">
    <property type="entry name" value="Aldolase class I"/>
    <property type="match status" value="1"/>
</dbReference>
<evidence type="ECO:0000259" key="7">
    <source>
        <dbReference type="Pfam" id="PF16874"/>
    </source>
</evidence>
<dbReference type="GO" id="GO:0016052">
    <property type="term" value="P:carbohydrate catabolic process"/>
    <property type="evidence" value="ECO:0007669"/>
    <property type="project" value="InterPro"/>
</dbReference>
<dbReference type="InterPro" id="IPR017853">
    <property type="entry name" value="GH"/>
</dbReference>
<keyword evidence="3 5" id="KW-0378">Hydrolase</keyword>
<organism evidence="9 10">
    <name type="scientific">Lacticaseibacillus nasuensis JCM 17158</name>
    <dbReference type="NCBI Taxonomy" id="1291734"/>
    <lineage>
        <taxon>Bacteria</taxon>
        <taxon>Bacillati</taxon>
        <taxon>Bacillota</taxon>
        <taxon>Bacilli</taxon>
        <taxon>Lactobacillales</taxon>
        <taxon>Lactobacillaceae</taxon>
        <taxon>Lacticaseibacillus</taxon>
    </lineage>
</organism>
<keyword evidence="10" id="KW-1185">Reference proteome</keyword>
<comment type="catalytic activity">
    <reaction evidence="1 5">
        <text>Hydrolysis of terminal, non-reducing alpha-D-galactose residues in alpha-D-galactosides, including galactose oligosaccharides, galactomannans and galactolipids.</text>
        <dbReference type="EC" id="3.2.1.22"/>
    </reaction>
</comment>
<accession>A0A0R1JIB4</accession>
<dbReference type="PIRSF" id="PIRSF005536">
    <property type="entry name" value="Agal"/>
    <property type="match status" value="1"/>
</dbReference>
<protein>
    <recommendedName>
        <fullName evidence="2 5">Alpha-galactosidase</fullName>
        <ecNumber evidence="2 5">3.2.1.22</ecNumber>
    </recommendedName>
</protein>
<comment type="similarity">
    <text evidence="5">Belongs to the glycosyl hydrolase.</text>
</comment>